<evidence type="ECO:0000256" key="12">
    <source>
        <dbReference type="ARBA" id="ARBA00022989"/>
    </source>
</evidence>
<evidence type="ECO:0000256" key="6">
    <source>
        <dbReference type="ARBA" id="ARBA00022553"/>
    </source>
</evidence>
<dbReference type="CDD" id="cd00075">
    <property type="entry name" value="HATPase"/>
    <property type="match status" value="1"/>
</dbReference>
<keyword evidence="5" id="KW-0997">Cell inner membrane</keyword>
<evidence type="ECO:0000256" key="8">
    <source>
        <dbReference type="ARBA" id="ARBA00022692"/>
    </source>
</evidence>
<dbReference type="GO" id="GO:0000155">
    <property type="term" value="F:phosphorelay sensor kinase activity"/>
    <property type="evidence" value="ECO:0007669"/>
    <property type="project" value="InterPro"/>
</dbReference>
<name>A0A7Z0VIJ3_9GAMM</name>
<keyword evidence="9" id="KW-0547">Nucleotide-binding</keyword>
<dbReference type="Proteomes" id="UP000094769">
    <property type="component" value="Unassembled WGS sequence"/>
</dbReference>
<evidence type="ECO:0000256" key="14">
    <source>
        <dbReference type="ARBA" id="ARBA00023136"/>
    </source>
</evidence>
<evidence type="ECO:0000259" key="18">
    <source>
        <dbReference type="PROSITE" id="PS50109"/>
    </source>
</evidence>
<keyword evidence="12 17" id="KW-1133">Transmembrane helix</keyword>
<evidence type="ECO:0000256" key="17">
    <source>
        <dbReference type="SAM" id="Phobius"/>
    </source>
</evidence>
<evidence type="ECO:0000256" key="13">
    <source>
        <dbReference type="ARBA" id="ARBA00023012"/>
    </source>
</evidence>
<evidence type="ECO:0000256" key="3">
    <source>
        <dbReference type="ARBA" id="ARBA00012438"/>
    </source>
</evidence>
<feature type="transmembrane region" description="Helical" evidence="17">
    <location>
        <begin position="297"/>
        <end position="318"/>
    </location>
</feature>
<dbReference type="InterPro" id="IPR029151">
    <property type="entry name" value="Sensor-like_sf"/>
</dbReference>
<comment type="subcellular location">
    <subcellularLocation>
        <location evidence="2">Cell inner membrane</location>
        <topology evidence="2">Multi-pass membrane protein</topology>
    </subcellularLocation>
</comment>
<reference evidence="19 20" key="1">
    <citation type="submission" date="2016-06" db="EMBL/GenBank/DDBJ databases">
        <title>Genome sequence of endosymbiont of Candidatus Endolucinida thiodiazotropha.</title>
        <authorList>
            <person name="Poehlein A."/>
            <person name="Koenig S."/>
            <person name="Heiden S.E."/>
            <person name="Thuermer A."/>
            <person name="Voget S."/>
            <person name="Daniel R."/>
            <person name="Markert S."/>
            <person name="Gros O."/>
            <person name="Schweder T."/>
        </authorList>
    </citation>
    <scope>NUCLEOTIDE SEQUENCE [LARGE SCALE GENOMIC DNA]</scope>
    <source>
        <strain evidence="19 20">COS</strain>
    </source>
</reference>
<evidence type="ECO:0000256" key="7">
    <source>
        <dbReference type="ARBA" id="ARBA00022679"/>
    </source>
</evidence>
<dbReference type="EMBL" id="MARB01000025">
    <property type="protein sequence ID" value="ODJ86250.1"/>
    <property type="molecule type" value="Genomic_DNA"/>
</dbReference>
<dbReference type="InterPro" id="IPR004358">
    <property type="entry name" value="Sig_transdc_His_kin-like_C"/>
</dbReference>
<dbReference type="InterPro" id="IPR003661">
    <property type="entry name" value="HisK_dim/P_dom"/>
</dbReference>
<dbReference type="PIRSF" id="PIRSF036431">
    <property type="entry name" value="STHK_DctB"/>
    <property type="match status" value="1"/>
</dbReference>
<keyword evidence="13" id="KW-0902">Two-component regulatory system</keyword>
<evidence type="ECO:0000313" key="19">
    <source>
        <dbReference type="EMBL" id="ODJ86250.1"/>
    </source>
</evidence>
<dbReference type="PRINTS" id="PR00344">
    <property type="entry name" value="BCTRLSENSOR"/>
</dbReference>
<keyword evidence="20" id="KW-1185">Reference proteome</keyword>
<keyword evidence="10" id="KW-0418">Kinase</keyword>
<dbReference type="SMART" id="SM00387">
    <property type="entry name" value="HATPase_c"/>
    <property type="match status" value="1"/>
</dbReference>
<protein>
    <recommendedName>
        <fullName evidence="15">C4-dicarboxylate transport sensor protein DctB</fullName>
        <ecNumber evidence="3">2.7.13.3</ecNumber>
    </recommendedName>
</protein>
<feature type="domain" description="Histidine kinase" evidence="18">
    <location>
        <begin position="385"/>
        <end position="596"/>
    </location>
</feature>
<dbReference type="GO" id="GO:0005524">
    <property type="term" value="F:ATP binding"/>
    <property type="evidence" value="ECO:0007669"/>
    <property type="project" value="UniProtKB-KW"/>
</dbReference>
<keyword evidence="7 19" id="KW-0808">Transferase</keyword>
<evidence type="ECO:0000256" key="16">
    <source>
        <dbReference type="SAM" id="Coils"/>
    </source>
</evidence>
<dbReference type="SUPFAM" id="SSF47384">
    <property type="entry name" value="Homodimeric domain of signal transducing histidine kinase"/>
    <property type="match status" value="1"/>
</dbReference>
<dbReference type="SMART" id="SM00388">
    <property type="entry name" value="HisKA"/>
    <property type="match status" value="1"/>
</dbReference>
<dbReference type="SUPFAM" id="SSF103190">
    <property type="entry name" value="Sensory domain-like"/>
    <property type="match status" value="1"/>
</dbReference>
<dbReference type="PROSITE" id="PS50109">
    <property type="entry name" value="HIS_KIN"/>
    <property type="match status" value="1"/>
</dbReference>
<accession>A0A7Z0VIJ3</accession>
<dbReference type="FunFam" id="1.10.287.130:FF:000049">
    <property type="entry name" value="C4-dicarboxylate transport sensor protein DctB"/>
    <property type="match status" value="1"/>
</dbReference>
<dbReference type="GO" id="GO:0005886">
    <property type="term" value="C:plasma membrane"/>
    <property type="evidence" value="ECO:0007669"/>
    <property type="project" value="UniProtKB-SubCell"/>
</dbReference>
<dbReference type="PANTHER" id="PTHR43065">
    <property type="entry name" value="SENSOR HISTIDINE KINASE"/>
    <property type="match status" value="1"/>
</dbReference>
<dbReference type="RefSeq" id="WP_069127356.1">
    <property type="nucleotide sequence ID" value="NZ_MARB01000025.1"/>
</dbReference>
<evidence type="ECO:0000256" key="11">
    <source>
        <dbReference type="ARBA" id="ARBA00022840"/>
    </source>
</evidence>
<comment type="caution">
    <text evidence="19">The sequence shown here is derived from an EMBL/GenBank/DDBJ whole genome shotgun (WGS) entry which is preliminary data.</text>
</comment>
<proteinExistence type="predicted"/>
<evidence type="ECO:0000313" key="20">
    <source>
        <dbReference type="Proteomes" id="UP000094769"/>
    </source>
</evidence>
<keyword evidence="16" id="KW-0175">Coiled coil</keyword>
<evidence type="ECO:0000256" key="4">
    <source>
        <dbReference type="ARBA" id="ARBA00022475"/>
    </source>
</evidence>
<keyword evidence="14 17" id="KW-0472">Membrane</keyword>
<evidence type="ECO:0000256" key="9">
    <source>
        <dbReference type="ARBA" id="ARBA00022741"/>
    </source>
</evidence>
<dbReference type="InterPro" id="IPR005467">
    <property type="entry name" value="His_kinase_dom"/>
</dbReference>
<gene>
    <name evidence="19" type="primary">dctB_4</name>
    <name evidence="19" type="ORF">CODIS_35710</name>
</gene>
<dbReference type="SUPFAM" id="SSF55874">
    <property type="entry name" value="ATPase domain of HSP90 chaperone/DNA topoisomerase II/histidine kinase"/>
    <property type="match status" value="1"/>
</dbReference>
<dbReference type="FunFam" id="3.30.450.20:FF:000127">
    <property type="entry name" value="C4-dicarboxylate transport sensor protein"/>
    <property type="match status" value="1"/>
</dbReference>
<sequence length="599" mass="68143">MPEILKNRYLVGIGILCILTLTFWISQRISWHNGIHKLSYNNQQQLEQFVGHLESQLSRYQFIPQLVAKNFLLVEMLNDPTNDSLIDVVNLFLQEINEITDASDTYLMDKSGLTLAASNWRGENPFVGQNFSFRPYFSEAMQGKVGRYFALGTTSKKRGYYYSYPIIYNADKIGVIAVKMDLSKIEKYWSERQSQFIVSDPDGIIFITTNPEWLYSSIVPLSAKSVERIKASRRYGDSNIKALKLANRETISDSSRIIQINTKDSTNEFLTNYHDMLEAGWSMRILTPLEDLRQQSLVSAFTMLLLALSMMLIGLLVWQWNRRHQERERFHQEAQKQLEKKVSLRTADLQNEIDEHKQTEKTLRETQGELIQTAKLAVLGQMSASISHELNNPLAAIRSYADNARKFLSIDKDGKADENLQRIAELTDRMSRISSQLKFFSRKSSGLLESVNIAPIIQTAIEISRPQFKNTDITIDTDRVGGNIIAHVDFIQLEQVLINLINNAIHAIGSHAPGTITISTERYKKRIMVHVDDTGPGIDEQKLEMIFEPFYTTRESGLGLGLSISARIIDSMNGKLSAENLSMGGARFTITLPEPEKDK</sequence>
<dbReference type="PANTHER" id="PTHR43065:SF46">
    <property type="entry name" value="C4-DICARBOXYLATE TRANSPORT SENSOR PROTEIN DCTB"/>
    <property type="match status" value="1"/>
</dbReference>
<dbReference type="CDD" id="cd00082">
    <property type="entry name" value="HisKA"/>
    <property type="match status" value="1"/>
</dbReference>
<keyword evidence="4" id="KW-1003">Cell membrane</keyword>
<keyword evidence="8 17" id="KW-0812">Transmembrane</keyword>
<dbReference type="InterPro" id="IPR036097">
    <property type="entry name" value="HisK_dim/P_sf"/>
</dbReference>
<keyword evidence="6" id="KW-0597">Phosphoprotein</keyword>
<dbReference type="EC" id="2.7.13.3" evidence="3"/>
<organism evidence="19 20">
    <name type="scientific">Candidatus Thiodiazotropha endolucinida</name>
    <dbReference type="NCBI Taxonomy" id="1655433"/>
    <lineage>
        <taxon>Bacteria</taxon>
        <taxon>Pseudomonadati</taxon>
        <taxon>Pseudomonadota</taxon>
        <taxon>Gammaproteobacteria</taxon>
        <taxon>Chromatiales</taxon>
        <taxon>Sedimenticolaceae</taxon>
        <taxon>Candidatus Thiodiazotropha</taxon>
    </lineage>
</organism>
<feature type="transmembrane region" description="Helical" evidence="17">
    <location>
        <begin position="9"/>
        <end position="26"/>
    </location>
</feature>
<dbReference type="InterPro" id="IPR003594">
    <property type="entry name" value="HATPase_dom"/>
</dbReference>
<feature type="coiled-coil region" evidence="16">
    <location>
        <begin position="321"/>
        <end position="369"/>
    </location>
</feature>
<dbReference type="OrthoDB" id="9772100at2"/>
<dbReference type="AlphaFoldDB" id="A0A7Z0VIJ3"/>
<comment type="catalytic activity">
    <reaction evidence="1">
        <text>ATP + protein L-histidine = ADP + protein N-phospho-L-histidine.</text>
        <dbReference type="EC" id="2.7.13.3"/>
    </reaction>
</comment>
<evidence type="ECO:0000256" key="5">
    <source>
        <dbReference type="ARBA" id="ARBA00022519"/>
    </source>
</evidence>
<dbReference type="Gene3D" id="1.10.287.130">
    <property type="match status" value="1"/>
</dbReference>
<dbReference type="Pfam" id="PF02518">
    <property type="entry name" value="HATPase_c"/>
    <property type="match status" value="1"/>
</dbReference>
<dbReference type="InterPro" id="IPR017055">
    <property type="entry name" value="Sig_transdc_His_kinase_DctB"/>
</dbReference>
<keyword evidence="11" id="KW-0067">ATP-binding</keyword>
<dbReference type="Gene3D" id="3.30.450.20">
    <property type="entry name" value="PAS domain"/>
    <property type="match status" value="2"/>
</dbReference>
<evidence type="ECO:0000256" key="10">
    <source>
        <dbReference type="ARBA" id="ARBA00022777"/>
    </source>
</evidence>
<evidence type="ECO:0000256" key="1">
    <source>
        <dbReference type="ARBA" id="ARBA00000085"/>
    </source>
</evidence>
<evidence type="ECO:0000256" key="15">
    <source>
        <dbReference type="ARBA" id="ARBA00073143"/>
    </source>
</evidence>
<dbReference type="Gene3D" id="3.30.565.10">
    <property type="entry name" value="Histidine kinase-like ATPase, C-terminal domain"/>
    <property type="match status" value="1"/>
</dbReference>
<dbReference type="InterPro" id="IPR036890">
    <property type="entry name" value="HATPase_C_sf"/>
</dbReference>
<evidence type="ECO:0000256" key="2">
    <source>
        <dbReference type="ARBA" id="ARBA00004429"/>
    </source>
</evidence>
<dbReference type="Pfam" id="PF00512">
    <property type="entry name" value="HisKA"/>
    <property type="match status" value="1"/>
</dbReference>